<accession>A0A0D2A3M7</accession>
<reference evidence="1 2" key="1">
    <citation type="submission" date="2015-01" db="EMBL/GenBank/DDBJ databases">
        <title>The Genome Sequence of Ochroconis gallopava CBS43764.</title>
        <authorList>
            <consortium name="The Broad Institute Genomics Platform"/>
            <person name="Cuomo C."/>
            <person name="de Hoog S."/>
            <person name="Gorbushina A."/>
            <person name="Stielow B."/>
            <person name="Teixiera M."/>
            <person name="Abouelleil A."/>
            <person name="Chapman S.B."/>
            <person name="Priest M."/>
            <person name="Young S.K."/>
            <person name="Wortman J."/>
            <person name="Nusbaum C."/>
            <person name="Birren B."/>
        </authorList>
    </citation>
    <scope>NUCLEOTIDE SEQUENCE [LARGE SCALE GENOMIC DNA]</scope>
    <source>
        <strain evidence="1 2">CBS 43764</strain>
    </source>
</reference>
<evidence type="ECO:0000313" key="2">
    <source>
        <dbReference type="Proteomes" id="UP000053259"/>
    </source>
</evidence>
<dbReference type="AlphaFoldDB" id="A0A0D2A3M7"/>
<dbReference type="InterPro" id="IPR008949">
    <property type="entry name" value="Isoprenoid_synthase_dom_sf"/>
</dbReference>
<dbReference type="STRING" id="253628.A0A0D2A3M7"/>
<evidence type="ECO:0000313" key="1">
    <source>
        <dbReference type="EMBL" id="KIW01433.1"/>
    </source>
</evidence>
<dbReference type="GeneID" id="27315166"/>
<proteinExistence type="predicted"/>
<protein>
    <recommendedName>
        <fullName evidence="3">Terpene synthase</fullName>
    </recommendedName>
</protein>
<dbReference type="Gene3D" id="1.10.600.10">
    <property type="entry name" value="Farnesyl Diphosphate Synthase"/>
    <property type="match status" value="1"/>
</dbReference>
<dbReference type="SUPFAM" id="SSF48576">
    <property type="entry name" value="Terpenoid synthases"/>
    <property type="match status" value="1"/>
</dbReference>
<dbReference type="Pfam" id="PF19086">
    <property type="entry name" value="Terpene_syn_C_2"/>
    <property type="match status" value="1"/>
</dbReference>
<sequence>MAGYKIPDYLENYKRLVMHNQFFHFTDKRWTQILYDDRENELITVYAVFWAYIIPRSVSIQRLEIAVQWSHWLCRFREACRCAIKSSELASVYALGCINGMDAVVRGEEPEIEGTEEWRKIYLFYDTFRKRMYETTEPEFHDRFRTDMESMLSCYLKEVHTDLFHNVPEWTSHQIRASGGRIICRLVEWMNDIQLSNKMIEGPKLVEMEECIGNIISCQKDIFSFRKDYIAGNENATYNTVQIIMMWEGKELQEAIDRTHKLAMEHLYRVQVLNREIVHQVFEDKLCILEVTEYVAALERIILANVHWRSGNRRSFPDVEMADVVTNTLVVTIPPV</sequence>
<dbReference type="OrthoDB" id="2861623at2759"/>
<name>A0A0D2A3M7_9PEZI</name>
<dbReference type="EMBL" id="KN847555">
    <property type="protein sequence ID" value="KIW01433.1"/>
    <property type="molecule type" value="Genomic_DNA"/>
</dbReference>
<gene>
    <name evidence="1" type="ORF">PV09_07193</name>
</gene>
<dbReference type="HOGENOM" id="CLU_826913_0_0_1"/>
<dbReference type="VEuPathDB" id="FungiDB:PV09_07193"/>
<dbReference type="RefSeq" id="XP_016211302.1">
    <property type="nucleotide sequence ID" value="XM_016360930.1"/>
</dbReference>
<dbReference type="InParanoid" id="A0A0D2A3M7"/>
<evidence type="ECO:0008006" key="3">
    <source>
        <dbReference type="Google" id="ProtNLM"/>
    </source>
</evidence>
<organism evidence="1 2">
    <name type="scientific">Verruconis gallopava</name>
    <dbReference type="NCBI Taxonomy" id="253628"/>
    <lineage>
        <taxon>Eukaryota</taxon>
        <taxon>Fungi</taxon>
        <taxon>Dikarya</taxon>
        <taxon>Ascomycota</taxon>
        <taxon>Pezizomycotina</taxon>
        <taxon>Dothideomycetes</taxon>
        <taxon>Pleosporomycetidae</taxon>
        <taxon>Venturiales</taxon>
        <taxon>Sympoventuriaceae</taxon>
        <taxon>Verruconis</taxon>
    </lineage>
</organism>
<keyword evidence="2" id="KW-1185">Reference proteome</keyword>
<dbReference type="Proteomes" id="UP000053259">
    <property type="component" value="Unassembled WGS sequence"/>
</dbReference>